<dbReference type="NCBIfam" id="TIGR00229">
    <property type="entry name" value="sensory_box"/>
    <property type="match status" value="3"/>
</dbReference>
<dbReference type="Pfam" id="PF13188">
    <property type="entry name" value="PAS_8"/>
    <property type="match status" value="2"/>
</dbReference>
<dbReference type="InterPro" id="IPR000014">
    <property type="entry name" value="PAS"/>
</dbReference>
<feature type="domain" description="PAS" evidence="1">
    <location>
        <begin position="397"/>
        <end position="439"/>
    </location>
</feature>
<accession>A0A520XGX1</accession>
<organism evidence="3 4">
    <name type="scientific">Candidatus Acidulodesulfobacterium acidiphilum</name>
    <dbReference type="NCBI Taxonomy" id="2597224"/>
    <lineage>
        <taxon>Bacteria</taxon>
        <taxon>Deltaproteobacteria</taxon>
        <taxon>Candidatus Acidulodesulfobacterales</taxon>
        <taxon>Candidatus Acidulodesulfobacterium</taxon>
    </lineage>
</organism>
<dbReference type="CDD" id="cd00130">
    <property type="entry name" value="PAS"/>
    <property type="match status" value="2"/>
</dbReference>
<dbReference type="PROSITE" id="PS50112">
    <property type="entry name" value="PAS"/>
    <property type="match status" value="3"/>
</dbReference>
<evidence type="ECO:0000313" key="4">
    <source>
        <dbReference type="Proteomes" id="UP000322454"/>
    </source>
</evidence>
<dbReference type="PANTHER" id="PTHR44757">
    <property type="entry name" value="DIGUANYLATE CYCLASE DGCP"/>
    <property type="match status" value="1"/>
</dbReference>
<dbReference type="InterPro" id="IPR029787">
    <property type="entry name" value="Nucleotide_cyclase"/>
</dbReference>
<dbReference type="PANTHER" id="PTHR44757:SF2">
    <property type="entry name" value="BIOFILM ARCHITECTURE MAINTENANCE PROTEIN MBAA"/>
    <property type="match status" value="1"/>
</dbReference>
<reference evidence="3 4" key="1">
    <citation type="submission" date="2019-01" db="EMBL/GenBank/DDBJ databases">
        <title>Insights into ecological role of a new deltaproteobacterial order Candidatus Sinidesulfobacterales (Sva0485) by metagenomics and metatranscriptomics.</title>
        <authorList>
            <person name="Tan S."/>
            <person name="Liu J."/>
            <person name="Fang Y."/>
            <person name="Hedlund B."/>
            <person name="Lian Z.-H."/>
            <person name="Huang L.-Y."/>
            <person name="Li J.-T."/>
            <person name="Huang L.-N."/>
            <person name="Li W.-J."/>
            <person name="Jiang H.-C."/>
            <person name="Dong H.-L."/>
            <person name="Shu W.-S."/>
        </authorList>
    </citation>
    <scope>NUCLEOTIDE SEQUENCE [LARGE SCALE GENOMIC DNA]</scope>
    <source>
        <strain evidence="3">AP4</strain>
    </source>
</reference>
<evidence type="ECO:0000259" key="2">
    <source>
        <dbReference type="PROSITE" id="PS50887"/>
    </source>
</evidence>
<evidence type="ECO:0000313" key="3">
    <source>
        <dbReference type="EMBL" id="RZV40447.1"/>
    </source>
</evidence>
<dbReference type="AlphaFoldDB" id="A0A520XGX1"/>
<feature type="domain" description="PAS" evidence="1">
    <location>
        <begin position="150"/>
        <end position="225"/>
    </location>
</feature>
<sequence length="687" mass="79473">MKTYATKDYSAFDKLLCPILAINANFNVIFLNKTAEEVYKTDNNCINKFEENSKTAGSLSCKCYKISHGYDIPCYELKSEEIRCPIKELKENKDINVSNVIHNHKGYLYKVEAFRDDSDSQLFFESHTNITEFISEIDIVKKAKEKAESSEKRIETFFENIPVPTFIIDIESGVIVNANKKAVEFYGYSKEEFKNMTVRDINPFISDNDLKNYRKQALKEGLNHNFFKHRLKNGDIKDVESFFATVNYNGKTYILRIVVDITEKKILEDKLKESEETFRIISENIPIGIDIHKEKFIYANPALLNMLGCTQEELKGKFSWEFFSSEYYKELQESIEKGLSDIGHKYSRTDKIIKKSGEELWIYLFAVSVRYKGEIVRVASWTDITEQVNLRKSLEQERNIFKVLIENINSGIALYDKDKLLYVNSALLDLLGLTKEELIAGSPFDIFRIDETQLYSSSISLFNMHHTDEFSSHFIYKYDKAGNIRYIDLFRTKVTYNGGDAGLAIFTDVTDQLLREQNMLIEKDKYKELSEIDSLTGIYNRRSMDLKLTELLNLAKRYERPFSIIMFDIDRFKNINDSCGHDTDDTILKDLAKLVKKELRNTDFFARYGGEEFMVLAPETPIETALELAERLRLKVQNHDFKIGERVTISLGVASLIFSDNEADLLKRVDLGLYKAKNAGRNLVGVV</sequence>
<dbReference type="InterPro" id="IPR035965">
    <property type="entry name" value="PAS-like_dom_sf"/>
</dbReference>
<name>A0A520XGX1_9DELT</name>
<dbReference type="SUPFAM" id="SSF55073">
    <property type="entry name" value="Nucleotide cyclase"/>
    <property type="match status" value="1"/>
</dbReference>
<dbReference type="NCBIfam" id="TIGR00254">
    <property type="entry name" value="GGDEF"/>
    <property type="match status" value="1"/>
</dbReference>
<dbReference type="InterPro" id="IPR043128">
    <property type="entry name" value="Rev_trsase/Diguanyl_cyclase"/>
</dbReference>
<dbReference type="SUPFAM" id="SSF55785">
    <property type="entry name" value="PYP-like sensor domain (PAS domain)"/>
    <property type="match status" value="3"/>
</dbReference>
<dbReference type="InterPro" id="IPR052155">
    <property type="entry name" value="Biofilm_reg_signaling"/>
</dbReference>
<dbReference type="EMBL" id="SHMQ01000001">
    <property type="protein sequence ID" value="RZV40447.1"/>
    <property type="molecule type" value="Genomic_DNA"/>
</dbReference>
<comment type="caution">
    <text evidence="3">The sequence shown here is derived from an EMBL/GenBank/DDBJ whole genome shotgun (WGS) entry which is preliminary data.</text>
</comment>
<dbReference type="Pfam" id="PF00990">
    <property type="entry name" value="GGDEF"/>
    <property type="match status" value="1"/>
</dbReference>
<dbReference type="CDD" id="cd01949">
    <property type="entry name" value="GGDEF"/>
    <property type="match status" value="1"/>
</dbReference>
<dbReference type="Pfam" id="PF13426">
    <property type="entry name" value="PAS_9"/>
    <property type="match status" value="1"/>
</dbReference>
<dbReference type="Proteomes" id="UP000322454">
    <property type="component" value="Unassembled WGS sequence"/>
</dbReference>
<protein>
    <submittedName>
        <fullName evidence="3">PAS domain S-box protein</fullName>
    </submittedName>
</protein>
<dbReference type="SMART" id="SM00267">
    <property type="entry name" value="GGDEF"/>
    <property type="match status" value="1"/>
</dbReference>
<feature type="domain" description="GGDEF" evidence="2">
    <location>
        <begin position="560"/>
        <end position="687"/>
    </location>
</feature>
<dbReference type="InterPro" id="IPR000160">
    <property type="entry name" value="GGDEF_dom"/>
</dbReference>
<dbReference type="FunFam" id="3.30.70.270:FF:000001">
    <property type="entry name" value="Diguanylate cyclase domain protein"/>
    <property type="match status" value="1"/>
</dbReference>
<dbReference type="Gene3D" id="3.30.450.20">
    <property type="entry name" value="PAS domain"/>
    <property type="match status" value="3"/>
</dbReference>
<dbReference type="SMART" id="SM00091">
    <property type="entry name" value="PAS"/>
    <property type="match status" value="3"/>
</dbReference>
<gene>
    <name evidence="3" type="ORF">EVJ48_00565</name>
</gene>
<dbReference type="Gene3D" id="3.30.70.270">
    <property type="match status" value="1"/>
</dbReference>
<evidence type="ECO:0000259" key="1">
    <source>
        <dbReference type="PROSITE" id="PS50112"/>
    </source>
</evidence>
<proteinExistence type="predicted"/>
<feature type="domain" description="PAS" evidence="1">
    <location>
        <begin position="274"/>
        <end position="342"/>
    </location>
</feature>
<dbReference type="PROSITE" id="PS50887">
    <property type="entry name" value="GGDEF"/>
    <property type="match status" value="1"/>
</dbReference>